<keyword evidence="2" id="KW-1185">Reference proteome</keyword>
<dbReference type="InterPro" id="IPR032675">
    <property type="entry name" value="LRR_dom_sf"/>
</dbReference>
<dbReference type="EnsemblPlants" id="Kaladp0043s0052.1.v1.1">
    <property type="protein sequence ID" value="Kaladp0043s0052.1.v1.1"/>
    <property type="gene ID" value="Kaladp0043s0052.v1.1"/>
</dbReference>
<protein>
    <submittedName>
        <fullName evidence="1">Uncharacterized protein</fullName>
    </submittedName>
</protein>
<sequence>MTCGSMCRGLKGSVDGDRSSFGWKDLSPEILASVFVLLPVEKMMQAVPMVCGSWYEVVLGPYCWREIDIDCWCIWNHKPGRFLKVLEMSMSKVTDDIVKRHGGSLTNLTVLDISQCPQIIVIGLEDVKIDDREAVVIADTVIGLVKLELTYSRAVSLGLRAILNKCEGLTHLDIQGCRNIQQLEDATVEKCHCLVEFKYPWFYDSNFLCSADDGVGDEVSSSDTFDPDFYMRE</sequence>
<dbReference type="Proteomes" id="UP000594263">
    <property type="component" value="Unplaced"/>
</dbReference>
<dbReference type="AlphaFoldDB" id="A0A7N0TR31"/>
<dbReference type="Gramene" id="Kaladp0043s0052.1.v1.1">
    <property type="protein sequence ID" value="Kaladp0043s0052.1.v1.1"/>
    <property type="gene ID" value="Kaladp0043s0052.v1.1"/>
</dbReference>
<dbReference type="SUPFAM" id="SSF52047">
    <property type="entry name" value="RNI-like"/>
    <property type="match status" value="1"/>
</dbReference>
<name>A0A7N0TR31_KALFE</name>
<evidence type="ECO:0000313" key="2">
    <source>
        <dbReference type="Proteomes" id="UP000594263"/>
    </source>
</evidence>
<dbReference type="PANTHER" id="PTHR38926">
    <property type="entry name" value="F-BOX DOMAIN CONTAINING PROTEIN, EXPRESSED"/>
    <property type="match status" value="1"/>
</dbReference>
<organism evidence="1 2">
    <name type="scientific">Kalanchoe fedtschenkoi</name>
    <name type="common">Lavender scallops</name>
    <name type="synonym">South American air plant</name>
    <dbReference type="NCBI Taxonomy" id="63787"/>
    <lineage>
        <taxon>Eukaryota</taxon>
        <taxon>Viridiplantae</taxon>
        <taxon>Streptophyta</taxon>
        <taxon>Embryophyta</taxon>
        <taxon>Tracheophyta</taxon>
        <taxon>Spermatophyta</taxon>
        <taxon>Magnoliopsida</taxon>
        <taxon>eudicotyledons</taxon>
        <taxon>Gunneridae</taxon>
        <taxon>Pentapetalae</taxon>
        <taxon>Saxifragales</taxon>
        <taxon>Crassulaceae</taxon>
        <taxon>Kalanchoe</taxon>
    </lineage>
</organism>
<proteinExistence type="predicted"/>
<reference evidence="1" key="1">
    <citation type="submission" date="2021-01" db="UniProtKB">
        <authorList>
            <consortium name="EnsemblPlants"/>
        </authorList>
    </citation>
    <scope>IDENTIFICATION</scope>
</reference>
<dbReference type="PANTHER" id="PTHR38926:SF81">
    <property type="entry name" value="F-BOX DOMAIN-CONTAINING PROTEIN"/>
    <property type="match status" value="1"/>
</dbReference>
<dbReference type="OMA" id="YEWRWTE"/>
<dbReference type="Gene3D" id="1.20.1280.50">
    <property type="match status" value="1"/>
</dbReference>
<accession>A0A7N0TR31</accession>
<dbReference type="Gene3D" id="3.80.10.10">
    <property type="entry name" value="Ribonuclease Inhibitor"/>
    <property type="match status" value="1"/>
</dbReference>
<evidence type="ECO:0000313" key="1">
    <source>
        <dbReference type="EnsemblPlants" id="Kaladp0043s0052.1.v1.1"/>
    </source>
</evidence>